<name>A0A2P7SIB3_9HYPH</name>
<dbReference type="GO" id="GO:0032259">
    <property type="term" value="P:methylation"/>
    <property type="evidence" value="ECO:0007669"/>
    <property type="project" value="UniProtKB-KW"/>
</dbReference>
<dbReference type="Gene3D" id="3.40.50.150">
    <property type="entry name" value="Vaccinia Virus protein VP39"/>
    <property type="match status" value="1"/>
</dbReference>
<protein>
    <submittedName>
        <fullName evidence="5">Methyltransferase type 11</fullName>
    </submittedName>
</protein>
<keyword evidence="5" id="KW-0489">Methyltransferase</keyword>
<dbReference type="GO" id="GO:0008168">
    <property type="term" value="F:methyltransferase activity"/>
    <property type="evidence" value="ECO:0007669"/>
    <property type="project" value="UniProtKB-KW"/>
</dbReference>
<dbReference type="EMBL" id="PXYL01000003">
    <property type="protein sequence ID" value="PSJ62236.1"/>
    <property type="molecule type" value="Genomic_DNA"/>
</dbReference>
<keyword evidence="5" id="KW-0808">Transferase</keyword>
<evidence type="ECO:0000256" key="2">
    <source>
        <dbReference type="ARBA" id="ARBA00022946"/>
    </source>
</evidence>
<dbReference type="Proteomes" id="UP000240653">
    <property type="component" value="Unassembled WGS sequence"/>
</dbReference>
<dbReference type="SUPFAM" id="SSF53335">
    <property type="entry name" value="S-adenosyl-L-methionine-dependent methyltransferases"/>
    <property type="match status" value="1"/>
</dbReference>
<proteinExistence type="predicted"/>
<keyword evidence="6" id="KW-1185">Reference proteome</keyword>
<dbReference type="PANTHER" id="PTHR13184">
    <property type="entry name" value="37S RIBOSOMAL PROTEIN S22"/>
    <property type="match status" value="1"/>
</dbReference>
<dbReference type="AlphaFoldDB" id="A0A2P7SIB3"/>
<dbReference type="InterPro" id="IPR015324">
    <property type="entry name" value="Ribosomal_Rsm22-like"/>
</dbReference>
<dbReference type="GO" id="GO:0051536">
    <property type="term" value="F:iron-sulfur cluster binding"/>
    <property type="evidence" value="ECO:0007669"/>
    <property type="project" value="UniProtKB-KW"/>
</dbReference>
<evidence type="ECO:0000256" key="3">
    <source>
        <dbReference type="ARBA" id="ARBA00023004"/>
    </source>
</evidence>
<dbReference type="OrthoDB" id="9799639at2"/>
<evidence type="ECO:0000313" key="6">
    <source>
        <dbReference type="Proteomes" id="UP000240653"/>
    </source>
</evidence>
<organism evidence="5 6">
    <name type="scientific">Pseudaminobacter soli</name>
    <name type="common">ex Li et al. 2025</name>
    <dbReference type="NCBI Taxonomy" id="1295366"/>
    <lineage>
        <taxon>Bacteria</taxon>
        <taxon>Pseudomonadati</taxon>
        <taxon>Pseudomonadota</taxon>
        <taxon>Alphaproteobacteria</taxon>
        <taxon>Hyphomicrobiales</taxon>
        <taxon>Phyllobacteriaceae</taxon>
        <taxon>Pseudaminobacter</taxon>
    </lineage>
</organism>
<dbReference type="GO" id="GO:0006412">
    <property type="term" value="P:translation"/>
    <property type="evidence" value="ECO:0007669"/>
    <property type="project" value="InterPro"/>
</dbReference>
<keyword evidence="4" id="KW-0411">Iron-sulfur</keyword>
<evidence type="ECO:0000313" key="5">
    <source>
        <dbReference type="EMBL" id="PSJ62236.1"/>
    </source>
</evidence>
<keyword evidence="3" id="KW-0408">Iron</keyword>
<dbReference type="PANTHER" id="PTHR13184:SF5">
    <property type="entry name" value="METHYLTRANSFERASE-LIKE PROTEIN 17, MITOCHONDRIAL"/>
    <property type="match status" value="1"/>
</dbReference>
<dbReference type="RefSeq" id="WP_106723419.1">
    <property type="nucleotide sequence ID" value="NZ_PXYL01000003.1"/>
</dbReference>
<keyword evidence="2" id="KW-0809">Transit peptide</keyword>
<keyword evidence="1" id="KW-0479">Metal-binding</keyword>
<sequence>MELPAALRQAVDKALEGVPLPVLKQAAEVLSRRYRAETRDGRLHLSDDLAAKAYLATRLPATYAAVRASLEAVTEARENFAPRSLIDVGAGPGTVFWAARDCWDSLEDAMLVETSPAIRAVGTDLARHAEPVTARYLAADVLGKFPDLKPADLVTLAYVLDELPPEKIEPLVDRLWALTGDTLVIVEPGTPAGWQRILRVRTRLIEAGAHLIAPCPHSQECPLVAPDWCHFSRRVARSRLHRLAKGGEVPWEDEKFIYIAASRHAGEAFEARVLAPPQASSGMVRLKLCDAEGTAGERLLTRRDGTAFKAARKLDWGDAIYSE</sequence>
<dbReference type="Pfam" id="PF09243">
    <property type="entry name" value="Rsm22"/>
    <property type="match status" value="1"/>
</dbReference>
<dbReference type="InterPro" id="IPR052571">
    <property type="entry name" value="Mt_RNA_Methyltransferase"/>
</dbReference>
<dbReference type="GO" id="GO:0015935">
    <property type="term" value="C:small ribosomal subunit"/>
    <property type="evidence" value="ECO:0007669"/>
    <property type="project" value="TreeGrafter"/>
</dbReference>
<comment type="caution">
    <text evidence="5">The sequence shown here is derived from an EMBL/GenBank/DDBJ whole genome shotgun (WGS) entry which is preliminary data.</text>
</comment>
<dbReference type="GO" id="GO:0046872">
    <property type="term" value="F:metal ion binding"/>
    <property type="evidence" value="ECO:0007669"/>
    <property type="project" value="UniProtKB-KW"/>
</dbReference>
<evidence type="ECO:0000256" key="1">
    <source>
        <dbReference type="ARBA" id="ARBA00022723"/>
    </source>
</evidence>
<accession>A0A2P7SIB3</accession>
<reference evidence="5 6" key="1">
    <citation type="submission" date="2018-03" db="EMBL/GenBank/DDBJ databases">
        <title>The draft genome of Mesorhizobium soli JCM 19897.</title>
        <authorList>
            <person name="Li L."/>
            <person name="Liu L."/>
            <person name="Liang L."/>
            <person name="Wang T."/>
            <person name="Zhang X."/>
        </authorList>
    </citation>
    <scope>NUCLEOTIDE SEQUENCE [LARGE SCALE GENOMIC DNA]</scope>
    <source>
        <strain evidence="5 6">JCM 19897</strain>
    </source>
</reference>
<dbReference type="InterPro" id="IPR029063">
    <property type="entry name" value="SAM-dependent_MTases_sf"/>
</dbReference>
<gene>
    <name evidence="5" type="ORF">C7I85_07965</name>
</gene>
<dbReference type="GO" id="GO:0003735">
    <property type="term" value="F:structural constituent of ribosome"/>
    <property type="evidence" value="ECO:0007669"/>
    <property type="project" value="TreeGrafter"/>
</dbReference>
<evidence type="ECO:0000256" key="4">
    <source>
        <dbReference type="ARBA" id="ARBA00023014"/>
    </source>
</evidence>